<gene>
    <name evidence="1" type="ORF">LCL61_17595</name>
</gene>
<evidence type="ECO:0000313" key="1">
    <source>
        <dbReference type="EMBL" id="WYW17366.1"/>
    </source>
</evidence>
<accession>A0ACD5BDD4</accession>
<reference evidence="1" key="1">
    <citation type="submission" date="2023-10" db="EMBL/GenBank/DDBJ databases">
        <title>Whole genome sequencing of actinobacterial strain Amycolatopsis sp. (BCA-696) identifies the underlying plant growth-promoting genes.</title>
        <authorList>
            <person name="Gandham P."/>
            <person name="Vadla N."/>
            <person name="Saji A."/>
            <person name="Srinivas V."/>
            <person name="Ruperao P."/>
            <person name="Selvanayagam S."/>
            <person name="Saxena R.K."/>
            <person name="Rathore A."/>
            <person name="Gopalakrishnan S."/>
            <person name="Thakur V."/>
        </authorList>
    </citation>
    <scope>NUCLEOTIDE SEQUENCE</scope>
    <source>
        <strain evidence="1">BCA-696</strain>
    </source>
</reference>
<protein>
    <submittedName>
        <fullName evidence="1">Kinase</fullName>
    </submittedName>
</protein>
<organism evidence="1 2">
    <name type="scientific">Amycolatopsis coloradensis</name>
    <dbReference type="NCBI Taxonomy" id="76021"/>
    <lineage>
        <taxon>Bacteria</taxon>
        <taxon>Bacillati</taxon>
        <taxon>Actinomycetota</taxon>
        <taxon>Actinomycetes</taxon>
        <taxon>Pseudonocardiales</taxon>
        <taxon>Pseudonocardiaceae</taxon>
        <taxon>Amycolatopsis</taxon>
    </lineage>
</organism>
<proteinExistence type="predicted"/>
<name>A0ACD5BDD4_9PSEU</name>
<dbReference type="EMBL" id="CP150484">
    <property type="protein sequence ID" value="WYW17366.1"/>
    <property type="molecule type" value="Genomic_DNA"/>
</dbReference>
<sequence length="182" mass="20519">MANSRGVLLYGPPAAGKDTITEQLLTIGPYTHFQRLKVGSGRTSGYRMGTSEQLTALRERGQVIYENQRYDATYVIDREELDTIVRKHERVPVLHVGQVDAVHAVCSSYPLTWTIVMVFCPRGEAEKRLIGRNDARIVERLAVWDDTLAEADPTLFDLVLNTAAFEPAHAAGLIDWCQRHRR</sequence>
<keyword evidence="1" id="KW-0418">Kinase</keyword>
<keyword evidence="2" id="KW-1185">Reference proteome</keyword>
<keyword evidence="1" id="KW-0808">Transferase</keyword>
<dbReference type="Proteomes" id="UP001456344">
    <property type="component" value="Chromosome"/>
</dbReference>
<evidence type="ECO:0000313" key="2">
    <source>
        <dbReference type="Proteomes" id="UP001456344"/>
    </source>
</evidence>